<dbReference type="PROSITE" id="PS00611">
    <property type="entry name" value="HISOL_DEHYDROGENASE"/>
    <property type="match status" value="1"/>
</dbReference>
<keyword evidence="4 10" id="KW-0028">Amino-acid biosynthesis</keyword>
<dbReference type="PANTHER" id="PTHR21256:SF2">
    <property type="entry name" value="HISTIDINE BIOSYNTHESIS TRIFUNCTIONAL PROTEIN"/>
    <property type="match status" value="1"/>
</dbReference>
<comment type="function">
    <text evidence="1 10">Catalyzes the sequential NAD-dependent oxidations of L-histidinol to L-histidinaldehyde and then to L-histidine.</text>
</comment>
<dbReference type="GO" id="GO:0005829">
    <property type="term" value="C:cytosol"/>
    <property type="evidence" value="ECO:0007669"/>
    <property type="project" value="TreeGrafter"/>
</dbReference>
<evidence type="ECO:0000256" key="2">
    <source>
        <dbReference type="ARBA" id="ARBA00010178"/>
    </source>
</evidence>
<dbReference type="PANTHER" id="PTHR21256">
    <property type="entry name" value="HISTIDINOL DEHYDROGENASE HDH"/>
    <property type="match status" value="1"/>
</dbReference>
<dbReference type="FunFam" id="3.40.50.1980:FF:000001">
    <property type="entry name" value="Histidinol dehydrogenase"/>
    <property type="match status" value="1"/>
</dbReference>
<feature type="binding site" evidence="10 14">
    <location>
        <position position="421"/>
    </location>
    <ligand>
        <name>substrate</name>
    </ligand>
</feature>
<keyword evidence="8 10" id="KW-0520">NAD</keyword>
<dbReference type="Gene3D" id="3.40.50.1980">
    <property type="entry name" value="Nitrogenase molybdenum iron protein domain"/>
    <property type="match status" value="2"/>
</dbReference>
<dbReference type="SUPFAM" id="SSF53720">
    <property type="entry name" value="ALDH-like"/>
    <property type="match status" value="1"/>
</dbReference>
<dbReference type="AlphaFoldDB" id="A0A7C3VRG2"/>
<feature type="binding site" evidence="10 14">
    <location>
        <position position="263"/>
    </location>
    <ligand>
        <name>substrate</name>
    </ligand>
</feature>
<comment type="pathway">
    <text evidence="10">Amino-acid biosynthesis; L-histidine biosynthesis; L-histidine from 5-phospho-alpha-D-ribose 1-diphosphate: step 9/9.</text>
</comment>
<dbReference type="GO" id="GO:0051287">
    <property type="term" value="F:NAD binding"/>
    <property type="evidence" value="ECO:0007669"/>
    <property type="project" value="InterPro"/>
</dbReference>
<comment type="similarity">
    <text evidence="2 10 11 16">Belongs to the histidinol dehydrogenase family.</text>
</comment>
<dbReference type="InterPro" id="IPR001692">
    <property type="entry name" value="Histidinol_DH_CS"/>
</dbReference>
<feature type="binding site" evidence="10 14">
    <location>
        <position position="238"/>
    </location>
    <ligand>
        <name>substrate</name>
    </ligand>
</feature>
<evidence type="ECO:0000256" key="9">
    <source>
        <dbReference type="ARBA" id="ARBA00049489"/>
    </source>
</evidence>
<evidence type="ECO:0000313" key="17">
    <source>
        <dbReference type="EMBL" id="HGG01931.1"/>
    </source>
</evidence>
<gene>
    <name evidence="10 17" type="primary">hisD</name>
    <name evidence="17" type="ORF">ENR15_15120</name>
</gene>
<feature type="binding site" evidence="10 15">
    <location>
        <position position="260"/>
    </location>
    <ligand>
        <name>Zn(2+)</name>
        <dbReference type="ChEBI" id="CHEBI:29105"/>
    </ligand>
</feature>
<dbReference type="Gene3D" id="1.20.5.1300">
    <property type="match status" value="1"/>
</dbReference>
<evidence type="ECO:0000256" key="12">
    <source>
        <dbReference type="PIRSR" id="PIRSR000099-1"/>
    </source>
</evidence>
<evidence type="ECO:0000256" key="7">
    <source>
        <dbReference type="ARBA" id="ARBA00023002"/>
    </source>
</evidence>
<dbReference type="GO" id="GO:0000105">
    <property type="term" value="P:L-histidine biosynthetic process"/>
    <property type="evidence" value="ECO:0007669"/>
    <property type="project" value="UniProtKB-UniRule"/>
</dbReference>
<feature type="binding site" evidence="10 14">
    <location>
        <position position="416"/>
    </location>
    <ligand>
        <name>substrate</name>
    </ligand>
</feature>
<keyword evidence="7 10" id="KW-0560">Oxidoreductase</keyword>
<dbReference type="InterPro" id="IPR016161">
    <property type="entry name" value="Ald_DH/histidinol_DH"/>
</dbReference>
<organism evidence="17">
    <name type="scientific">Planktothricoides sp. SpSt-374</name>
    <dbReference type="NCBI Taxonomy" id="2282167"/>
    <lineage>
        <taxon>Bacteria</taxon>
        <taxon>Bacillati</taxon>
        <taxon>Cyanobacteriota</taxon>
        <taxon>Cyanophyceae</taxon>
        <taxon>Oscillatoriophycideae</taxon>
        <taxon>Oscillatoriales</taxon>
        <taxon>Oscillatoriaceae</taxon>
        <taxon>Planktothricoides</taxon>
    </lineage>
</organism>
<keyword evidence="6 10" id="KW-0862">Zinc</keyword>
<name>A0A7C3VRG2_9CYAN</name>
<evidence type="ECO:0000256" key="4">
    <source>
        <dbReference type="ARBA" id="ARBA00022605"/>
    </source>
</evidence>
<dbReference type="GO" id="GO:0004399">
    <property type="term" value="F:histidinol dehydrogenase activity"/>
    <property type="evidence" value="ECO:0007669"/>
    <property type="project" value="UniProtKB-UniRule"/>
</dbReference>
<feature type="binding site" evidence="10 14">
    <location>
        <position position="260"/>
    </location>
    <ligand>
        <name>substrate</name>
    </ligand>
</feature>
<feature type="binding site" evidence="10 13">
    <location>
        <position position="130"/>
    </location>
    <ligand>
        <name>NAD(+)</name>
        <dbReference type="ChEBI" id="CHEBI:57540"/>
    </ligand>
</feature>
<dbReference type="HAMAP" id="MF_01024">
    <property type="entry name" value="HisD"/>
    <property type="match status" value="1"/>
</dbReference>
<dbReference type="FunFam" id="3.40.50.1980:FF:000026">
    <property type="entry name" value="Histidinol dehydrogenase"/>
    <property type="match status" value="1"/>
</dbReference>
<dbReference type="UniPathway" id="UPA00031">
    <property type="reaction ID" value="UER00014"/>
</dbReference>
<dbReference type="PRINTS" id="PR00083">
    <property type="entry name" value="HOLDHDRGNASE"/>
</dbReference>
<dbReference type="NCBIfam" id="TIGR00069">
    <property type="entry name" value="hisD"/>
    <property type="match status" value="1"/>
</dbReference>
<protein>
    <recommendedName>
        <fullName evidence="3 10">Histidinol dehydrogenase</fullName>
        <shortName evidence="10">HDH</shortName>
        <ecNumber evidence="3 10">1.1.1.23</ecNumber>
    </recommendedName>
</protein>
<feature type="active site" description="Proton acceptor" evidence="10 12">
    <location>
        <position position="328"/>
    </location>
</feature>
<evidence type="ECO:0000256" key="14">
    <source>
        <dbReference type="PIRSR" id="PIRSR000099-3"/>
    </source>
</evidence>
<evidence type="ECO:0000256" key="1">
    <source>
        <dbReference type="ARBA" id="ARBA00003850"/>
    </source>
</evidence>
<feature type="active site" description="Proton acceptor" evidence="10 12">
    <location>
        <position position="329"/>
    </location>
</feature>
<evidence type="ECO:0000256" key="3">
    <source>
        <dbReference type="ARBA" id="ARBA00012965"/>
    </source>
</evidence>
<dbReference type="EMBL" id="DSPX01000153">
    <property type="protein sequence ID" value="HGG01931.1"/>
    <property type="molecule type" value="Genomic_DNA"/>
</dbReference>
<evidence type="ECO:0000256" key="6">
    <source>
        <dbReference type="ARBA" id="ARBA00022833"/>
    </source>
</evidence>
<evidence type="ECO:0000256" key="13">
    <source>
        <dbReference type="PIRSR" id="PIRSR000099-2"/>
    </source>
</evidence>
<feature type="binding site" evidence="10 15">
    <location>
        <position position="263"/>
    </location>
    <ligand>
        <name>Zn(2+)</name>
        <dbReference type="ChEBI" id="CHEBI:29105"/>
    </ligand>
</feature>
<dbReference type="InterPro" id="IPR022695">
    <property type="entry name" value="Histidinol_DH_monofunct"/>
</dbReference>
<dbReference type="InterPro" id="IPR012131">
    <property type="entry name" value="Hstdl_DH"/>
</dbReference>
<comment type="catalytic activity">
    <reaction evidence="9 10">
        <text>L-histidinol + 2 NAD(+) + H2O = L-histidine + 2 NADH + 3 H(+)</text>
        <dbReference type="Rhea" id="RHEA:20641"/>
        <dbReference type="ChEBI" id="CHEBI:15377"/>
        <dbReference type="ChEBI" id="CHEBI:15378"/>
        <dbReference type="ChEBI" id="CHEBI:57540"/>
        <dbReference type="ChEBI" id="CHEBI:57595"/>
        <dbReference type="ChEBI" id="CHEBI:57699"/>
        <dbReference type="ChEBI" id="CHEBI:57945"/>
        <dbReference type="EC" id="1.1.1.23"/>
    </reaction>
</comment>
<evidence type="ECO:0000256" key="5">
    <source>
        <dbReference type="ARBA" id="ARBA00022723"/>
    </source>
</evidence>
<dbReference type="CDD" id="cd06572">
    <property type="entry name" value="Histidinol_dh"/>
    <property type="match status" value="1"/>
</dbReference>
<keyword evidence="5 10" id="KW-0479">Metal-binding</keyword>
<feature type="binding site" evidence="10 13">
    <location>
        <position position="215"/>
    </location>
    <ligand>
        <name>NAD(+)</name>
        <dbReference type="ChEBI" id="CHEBI:57540"/>
    </ligand>
</feature>
<dbReference type="GO" id="GO:0008270">
    <property type="term" value="F:zinc ion binding"/>
    <property type="evidence" value="ECO:0007669"/>
    <property type="project" value="UniProtKB-UniRule"/>
</dbReference>
<proteinExistence type="inferred from homology"/>
<keyword evidence="10" id="KW-0368">Histidine biosynthesis</keyword>
<feature type="binding site" evidence="10 14">
    <location>
        <position position="362"/>
    </location>
    <ligand>
        <name>substrate</name>
    </ligand>
</feature>
<accession>A0A7C3VRG2</accession>
<comment type="cofactor">
    <cofactor evidence="10 15">
        <name>Zn(2+)</name>
        <dbReference type="ChEBI" id="CHEBI:29105"/>
    </cofactor>
    <text evidence="10 15">Binds 1 zinc ion per subunit.</text>
</comment>
<evidence type="ECO:0000256" key="10">
    <source>
        <dbReference type="HAMAP-Rule" id="MF_01024"/>
    </source>
</evidence>
<dbReference type="EC" id="1.1.1.23" evidence="3 10"/>
<evidence type="ECO:0000256" key="8">
    <source>
        <dbReference type="ARBA" id="ARBA00023027"/>
    </source>
</evidence>
<feature type="binding site" evidence="10 15">
    <location>
        <position position="421"/>
    </location>
    <ligand>
        <name>Zn(2+)</name>
        <dbReference type="ChEBI" id="CHEBI:29105"/>
    </ligand>
</feature>
<evidence type="ECO:0000256" key="16">
    <source>
        <dbReference type="RuleBase" id="RU004175"/>
    </source>
</evidence>
<sequence length="434" mass="46181">MLRIITGRGSAQAELARICERTNDKEVVHKEATVREVLQAVQRQGDRALLHYTAEFDGLSLSTDQLRVSPAELDAAYQQVSKELLDAIRLARQKIEAFHRQRVPKSWVHFEGDEVVLGKRYNPVDRAGLYVPGGRAAYPSTVLMNAIPAKVAGVPDICICTPPGSEKSISPAVLVAAVEVGVEEIYRVGGAQAIAAMAYGTETIPKVDVISGPGNIYVTLAKKLVYGTVGIDSLAGPSEVLIIADSSANAGHVAADLLAQAEHDPMAAAILITTDEYLALKVVEAVAAQLSNHPRRTLTEKAIANYGVVIVADSLEVAAELSNGFAPEHLELEVEQPWDLLPLIRHAGAIFLGNSTPEAVGDYLAGPNHTLPTSGTARYASALGVETFMKHSSIIQYSPAALQKVAGAIDVLAKAEGLPSHADSVRLRVYGQDV</sequence>
<evidence type="ECO:0000256" key="15">
    <source>
        <dbReference type="PIRSR" id="PIRSR000099-4"/>
    </source>
</evidence>
<feature type="binding site" evidence="10 15">
    <location>
        <position position="362"/>
    </location>
    <ligand>
        <name>Zn(2+)</name>
        <dbReference type="ChEBI" id="CHEBI:29105"/>
    </ligand>
</feature>
<comment type="caution">
    <text evidence="17">The sequence shown here is derived from an EMBL/GenBank/DDBJ whole genome shotgun (WGS) entry which is preliminary data.</text>
</comment>
<dbReference type="PIRSF" id="PIRSF000099">
    <property type="entry name" value="Histidinol_dh"/>
    <property type="match status" value="1"/>
</dbReference>
<reference evidence="17" key="1">
    <citation type="journal article" date="2020" name="mSystems">
        <title>Genome- and Community-Level Interaction Insights into Carbon Utilization and Element Cycling Functions of Hydrothermarchaeota in Hydrothermal Sediment.</title>
        <authorList>
            <person name="Zhou Z."/>
            <person name="Liu Y."/>
            <person name="Xu W."/>
            <person name="Pan J."/>
            <person name="Luo Z.H."/>
            <person name="Li M."/>
        </authorList>
    </citation>
    <scope>NUCLEOTIDE SEQUENCE [LARGE SCALE GENOMIC DNA]</scope>
    <source>
        <strain evidence="17">SpSt-374</strain>
    </source>
</reference>
<dbReference type="Pfam" id="PF00815">
    <property type="entry name" value="Histidinol_dh"/>
    <property type="match status" value="1"/>
</dbReference>
<feature type="binding site" evidence="10 14">
    <location>
        <position position="329"/>
    </location>
    <ligand>
        <name>substrate</name>
    </ligand>
</feature>
<evidence type="ECO:0000256" key="11">
    <source>
        <dbReference type="PIRNR" id="PIRNR000099"/>
    </source>
</evidence>
<feature type="binding site" evidence="10 13">
    <location>
        <position position="192"/>
    </location>
    <ligand>
        <name>NAD(+)</name>
        <dbReference type="ChEBI" id="CHEBI:57540"/>
    </ligand>
</feature>